<accession>A0A5L8P7T3</accession>
<comment type="caution">
    <text evidence="2">The sequence shown here is derived from an EMBL/GenBank/DDBJ whole genome shotgun (WGS) entry which is preliminary data.</text>
</comment>
<evidence type="ECO:0000259" key="1">
    <source>
        <dbReference type="Pfam" id="PF01656"/>
    </source>
</evidence>
<dbReference type="AlphaFoldDB" id="A0A5L8P7T3"/>
<dbReference type="EMBL" id="AACSBQ010000020">
    <property type="protein sequence ID" value="EAL8903800.1"/>
    <property type="molecule type" value="Genomic_DNA"/>
</dbReference>
<name>A0A5L8P7T3_CAMUP</name>
<protein>
    <submittedName>
        <fullName evidence="2">Chromosome partitioning protein ParA</fullName>
    </submittedName>
</protein>
<dbReference type="InterPro" id="IPR050678">
    <property type="entry name" value="DNA_Partitioning_ATPase"/>
</dbReference>
<dbReference type="InterPro" id="IPR002586">
    <property type="entry name" value="CobQ/CobB/MinD/ParA_Nub-bd_dom"/>
</dbReference>
<dbReference type="PANTHER" id="PTHR13696:SF96">
    <property type="entry name" value="COBQ_COBB_MIND_PARA NUCLEOTIDE BINDING DOMAIN-CONTAINING PROTEIN"/>
    <property type="match status" value="1"/>
</dbReference>
<dbReference type="RefSeq" id="WP_257429511.1">
    <property type="nucleotide sequence ID" value="NZ_JANKIP010000029.1"/>
</dbReference>
<feature type="domain" description="CobQ/CobB/MinD/ParA nucleotide binding" evidence="1">
    <location>
        <begin position="3"/>
        <end position="182"/>
    </location>
</feature>
<dbReference type="CDD" id="cd02042">
    <property type="entry name" value="ParAB_family"/>
    <property type="match status" value="1"/>
</dbReference>
<dbReference type="SUPFAM" id="SSF52540">
    <property type="entry name" value="P-loop containing nucleoside triphosphate hydrolases"/>
    <property type="match status" value="1"/>
</dbReference>
<gene>
    <name evidence="2" type="ORF">D0B03_05685</name>
</gene>
<dbReference type="PANTHER" id="PTHR13696">
    <property type="entry name" value="P-LOOP CONTAINING NUCLEOSIDE TRIPHOSPHATE HYDROLASE"/>
    <property type="match status" value="1"/>
</dbReference>
<dbReference type="Pfam" id="PF01656">
    <property type="entry name" value="CbiA"/>
    <property type="match status" value="1"/>
</dbReference>
<dbReference type="Gene3D" id="3.40.50.300">
    <property type="entry name" value="P-loop containing nucleotide triphosphate hydrolases"/>
    <property type="match status" value="1"/>
</dbReference>
<dbReference type="PIRSF" id="PIRSF009320">
    <property type="entry name" value="Nuc_binding_HP_1000"/>
    <property type="match status" value="1"/>
</dbReference>
<organism evidence="2">
    <name type="scientific">Campylobacter upsaliensis</name>
    <dbReference type="NCBI Taxonomy" id="28080"/>
    <lineage>
        <taxon>Bacteria</taxon>
        <taxon>Pseudomonadati</taxon>
        <taxon>Campylobacterota</taxon>
        <taxon>Epsilonproteobacteria</taxon>
        <taxon>Campylobacterales</taxon>
        <taxon>Campylobacteraceae</taxon>
        <taxon>Campylobacter</taxon>
    </lineage>
</organism>
<reference evidence="2" key="1">
    <citation type="submission" date="2018-08" db="EMBL/GenBank/DDBJ databases">
        <authorList>
            <consortium name="PulseNet: The National Subtyping Network for Foodborne Disease Surveillance"/>
            <person name="Tarr C.L."/>
            <person name="Trees E."/>
            <person name="Katz L.S."/>
            <person name="Carleton-Romer H.A."/>
            <person name="Stroika S."/>
            <person name="Kucerova Z."/>
            <person name="Roache K.F."/>
            <person name="Sabol A.L."/>
            <person name="Besser J."/>
            <person name="Gerner-Smidt P."/>
        </authorList>
    </citation>
    <scope>NUCLEOTIDE SEQUENCE</scope>
    <source>
        <strain evidence="2">PNUSAC005770</strain>
    </source>
</reference>
<proteinExistence type="predicted"/>
<sequence>MIISIINEKGGSGKTTIATNLAFKFAKEKIDLMLIDADPQRSVETLIDFRINNGLELPFNSMSKIGDSLAKEAKSLENKYDSIIIDTGGRDSKEMRQALIISDLVIIPTLASGYDQAVLNKMLELIEECSLINGKLKALILINRASPNPFLEKKINDLKEYLNEKQIPNNIKIAKTIIYEREIYKNVVFEGKSVIEIENNKAKSEIDCLYNELFEFAKNNDTI</sequence>
<dbReference type="InterPro" id="IPR027417">
    <property type="entry name" value="P-loop_NTPase"/>
</dbReference>
<evidence type="ECO:0000313" key="2">
    <source>
        <dbReference type="EMBL" id="EAL8903800.1"/>
    </source>
</evidence>